<evidence type="ECO:0000313" key="1">
    <source>
        <dbReference type="EMBL" id="AYV76192.1"/>
    </source>
</evidence>
<sequence>MQSNETNKLLIELFHHISINKDKFDDDVYEKILDIEEQIITRSSI</sequence>
<organism evidence="1">
    <name type="scientific">Terrestrivirus sp</name>
    <dbReference type="NCBI Taxonomy" id="2487775"/>
    <lineage>
        <taxon>Viruses</taxon>
        <taxon>Varidnaviria</taxon>
        <taxon>Bamfordvirae</taxon>
        <taxon>Nucleocytoviricota</taxon>
        <taxon>Megaviricetes</taxon>
        <taxon>Imitervirales</taxon>
        <taxon>Mimiviridae</taxon>
        <taxon>Klosneuvirinae</taxon>
    </lineage>
</organism>
<gene>
    <name evidence="1" type="ORF">Terrestrivirus5_14</name>
</gene>
<accession>A0A3G4ZMV5</accession>
<dbReference type="EMBL" id="MK071983">
    <property type="protein sequence ID" value="AYV76192.1"/>
    <property type="molecule type" value="Genomic_DNA"/>
</dbReference>
<proteinExistence type="predicted"/>
<protein>
    <submittedName>
        <fullName evidence="1">Uncharacterized protein</fullName>
    </submittedName>
</protein>
<name>A0A3G4ZMV5_9VIRU</name>
<reference evidence="1" key="1">
    <citation type="submission" date="2018-10" db="EMBL/GenBank/DDBJ databases">
        <title>Hidden diversity of soil giant viruses.</title>
        <authorList>
            <person name="Schulz F."/>
            <person name="Alteio L."/>
            <person name="Goudeau D."/>
            <person name="Ryan E.M."/>
            <person name="Malmstrom R.R."/>
            <person name="Blanchard J."/>
            <person name="Woyke T."/>
        </authorList>
    </citation>
    <scope>NUCLEOTIDE SEQUENCE</scope>
    <source>
        <strain evidence="1">TEV1</strain>
    </source>
</reference>